<dbReference type="HOGENOM" id="CLU_2669862_0_0_6"/>
<evidence type="ECO:0000313" key="2">
    <source>
        <dbReference type="Proteomes" id="UP000011866"/>
    </source>
</evidence>
<organism evidence="1 2">
    <name type="scientific">Thalassolituus oleivorans MIL-1</name>
    <dbReference type="NCBI Taxonomy" id="1298593"/>
    <lineage>
        <taxon>Bacteria</taxon>
        <taxon>Pseudomonadati</taxon>
        <taxon>Pseudomonadota</taxon>
        <taxon>Gammaproteobacteria</taxon>
        <taxon>Oceanospirillales</taxon>
        <taxon>Oceanospirillaceae</taxon>
        <taxon>Thalassolituus</taxon>
    </lineage>
</organism>
<reference evidence="1 2" key="1">
    <citation type="journal article" date="2013" name="Genome Announc.">
        <title>Genome Sequence of Thalassolituus oleivorans MIL-1 (DSM 14913T).</title>
        <authorList>
            <person name="Golyshin P.N."/>
            <person name="Werner J."/>
            <person name="Chernikova T.N."/>
            <person name="Tran H."/>
            <person name="Ferrer M."/>
            <person name="Yakimov M.M."/>
            <person name="Teeling H."/>
            <person name="Golyshina O.V."/>
        </authorList>
    </citation>
    <scope>NUCLEOTIDE SEQUENCE [LARGE SCALE GENOMIC DNA]</scope>
    <source>
        <strain evidence="1 2">MIL-1</strain>
    </source>
</reference>
<dbReference type="Proteomes" id="UP000011866">
    <property type="component" value="Chromosome"/>
</dbReference>
<keyword evidence="2" id="KW-1185">Reference proteome</keyword>
<sequence>MLRPSTSVRVYLYAGAVDMHKSINGLSSLVEQELELNPMINTLFMFCNRNRDKVNTVLGAQWLCAVVQTVGKARF</sequence>
<dbReference type="InterPro" id="IPR008878">
    <property type="entry name" value="Transposase_IS66_Orf2"/>
</dbReference>
<dbReference type="AlphaFoldDB" id="M5DWM9"/>
<name>M5DWM9_9GAMM</name>
<dbReference type="EMBL" id="HF680312">
    <property type="protein sequence ID" value="CCU73708.1"/>
    <property type="molecule type" value="Genomic_DNA"/>
</dbReference>
<evidence type="ECO:0000313" key="1">
    <source>
        <dbReference type="EMBL" id="CCU73708.1"/>
    </source>
</evidence>
<dbReference type="KEGG" id="tol:TOL_3318"/>
<proteinExistence type="predicted"/>
<evidence type="ECO:0008006" key="3">
    <source>
        <dbReference type="Google" id="ProtNLM"/>
    </source>
</evidence>
<dbReference type="eggNOG" id="COG3436">
    <property type="taxonomic scope" value="Bacteria"/>
</dbReference>
<accession>M5DWM9</accession>
<dbReference type="Pfam" id="PF05717">
    <property type="entry name" value="TnpB_IS66"/>
    <property type="match status" value="1"/>
</dbReference>
<protein>
    <recommendedName>
        <fullName evidence="3">Transposase</fullName>
    </recommendedName>
</protein>
<gene>
    <name evidence="1" type="ORF">TOL_3318</name>
</gene>